<name>A0A397VLK4_9GLOM</name>
<protein>
    <submittedName>
        <fullName evidence="1">Uncharacterized protein</fullName>
    </submittedName>
</protein>
<dbReference type="Proteomes" id="UP000266673">
    <property type="component" value="Unassembled WGS sequence"/>
</dbReference>
<sequence>MVEEQLLGIYILEIKSEIFNSLEQNEKFFSQDFSFNICSSYNIENATTLLKTLVKTATKLVP</sequence>
<dbReference type="AlphaFoldDB" id="A0A397VLK4"/>
<dbReference type="EMBL" id="QKWP01000398">
    <property type="protein sequence ID" value="RIB20773.1"/>
    <property type="molecule type" value="Genomic_DNA"/>
</dbReference>
<evidence type="ECO:0000313" key="2">
    <source>
        <dbReference type="Proteomes" id="UP000266673"/>
    </source>
</evidence>
<organism evidence="1 2">
    <name type="scientific">Gigaspora rosea</name>
    <dbReference type="NCBI Taxonomy" id="44941"/>
    <lineage>
        <taxon>Eukaryota</taxon>
        <taxon>Fungi</taxon>
        <taxon>Fungi incertae sedis</taxon>
        <taxon>Mucoromycota</taxon>
        <taxon>Glomeromycotina</taxon>
        <taxon>Glomeromycetes</taxon>
        <taxon>Diversisporales</taxon>
        <taxon>Gigasporaceae</taxon>
        <taxon>Gigaspora</taxon>
    </lineage>
</organism>
<reference evidence="1 2" key="1">
    <citation type="submission" date="2018-06" db="EMBL/GenBank/DDBJ databases">
        <title>Comparative genomics reveals the genomic features of Rhizophagus irregularis, R. cerebriforme, R. diaphanum and Gigaspora rosea, and their symbiotic lifestyle signature.</title>
        <authorList>
            <person name="Morin E."/>
            <person name="San Clemente H."/>
            <person name="Chen E.C.H."/>
            <person name="De La Providencia I."/>
            <person name="Hainaut M."/>
            <person name="Kuo A."/>
            <person name="Kohler A."/>
            <person name="Murat C."/>
            <person name="Tang N."/>
            <person name="Roy S."/>
            <person name="Loubradou J."/>
            <person name="Henrissat B."/>
            <person name="Grigoriev I.V."/>
            <person name="Corradi N."/>
            <person name="Roux C."/>
            <person name="Martin F.M."/>
        </authorList>
    </citation>
    <scope>NUCLEOTIDE SEQUENCE [LARGE SCALE GENOMIC DNA]</scope>
    <source>
        <strain evidence="1 2">DAOM 194757</strain>
    </source>
</reference>
<gene>
    <name evidence="1" type="ORF">C2G38_2178396</name>
</gene>
<accession>A0A397VLK4</accession>
<proteinExistence type="predicted"/>
<keyword evidence="2" id="KW-1185">Reference proteome</keyword>
<evidence type="ECO:0000313" key="1">
    <source>
        <dbReference type="EMBL" id="RIB20773.1"/>
    </source>
</evidence>
<comment type="caution">
    <text evidence="1">The sequence shown here is derived from an EMBL/GenBank/DDBJ whole genome shotgun (WGS) entry which is preliminary data.</text>
</comment>